<proteinExistence type="predicted"/>
<dbReference type="Proteomes" id="UP000092730">
    <property type="component" value="Chromosome 3"/>
</dbReference>
<evidence type="ECO:0000313" key="4">
    <source>
        <dbReference type="Proteomes" id="UP000092730"/>
    </source>
</evidence>
<name>A0A1B9FRI7_9TREE</name>
<dbReference type="GeneID" id="30213460"/>
<feature type="compositionally biased region" description="Basic and acidic residues" evidence="1">
    <location>
        <begin position="42"/>
        <end position="51"/>
    </location>
</feature>
<protein>
    <submittedName>
        <fullName evidence="2">Uncharacterized protein</fullName>
    </submittedName>
</protein>
<feature type="compositionally biased region" description="Low complexity" evidence="1">
    <location>
        <begin position="96"/>
        <end position="106"/>
    </location>
</feature>
<evidence type="ECO:0000313" key="2">
    <source>
        <dbReference type="EMBL" id="OCF21384.1"/>
    </source>
</evidence>
<feature type="region of interest" description="Disordered" evidence="1">
    <location>
        <begin position="92"/>
        <end position="142"/>
    </location>
</feature>
<sequence length="238" mass="26117">MSEHHHNHPSPQDENSDNPSIAEGGLPLPSNPSEWGWLKPPKLHDFDKQGEIPDLLNDMDDWHRRLRETWNQEVPAESPWSPYTAKELVSGRYVPSGTGRATTSQSGGTGSSHEVDGEHREDVPVLGPNDTRPPTSKGRPYRAKIRSGTSRLVPFYNLTEAGALAFHSELDTDVDTSKGSNLTALRTGSAWVGKTSAEDTFYQRGGMSEAKIARLKSIASKDVQGVSGESWCEVDGWI</sequence>
<reference evidence="2" key="1">
    <citation type="submission" date="2013-07" db="EMBL/GenBank/DDBJ databases">
        <title>The Genome Sequence of Cryptococcus bestiolae CBS10118.</title>
        <authorList>
            <consortium name="The Broad Institute Genome Sequencing Platform"/>
            <person name="Cuomo C."/>
            <person name="Litvintseva A."/>
            <person name="Chen Y."/>
            <person name="Heitman J."/>
            <person name="Sun S."/>
            <person name="Springer D."/>
            <person name="Dromer F."/>
            <person name="Young S.K."/>
            <person name="Zeng Q."/>
            <person name="Gargeya S."/>
            <person name="Fitzgerald M."/>
            <person name="Abouelleil A."/>
            <person name="Alvarado L."/>
            <person name="Berlin A.M."/>
            <person name="Chapman S.B."/>
            <person name="Dewar J."/>
            <person name="Goldberg J."/>
            <person name="Griggs A."/>
            <person name="Gujja S."/>
            <person name="Hansen M."/>
            <person name="Howarth C."/>
            <person name="Imamovic A."/>
            <person name="Larimer J."/>
            <person name="McCowan C."/>
            <person name="Murphy C."/>
            <person name="Pearson M."/>
            <person name="Priest M."/>
            <person name="Roberts A."/>
            <person name="Saif S."/>
            <person name="Shea T."/>
            <person name="Sykes S."/>
            <person name="Wortman J."/>
            <person name="Nusbaum C."/>
            <person name="Birren B."/>
        </authorList>
    </citation>
    <scope>NUCLEOTIDE SEQUENCE [LARGE SCALE GENOMIC DNA]</scope>
    <source>
        <strain evidence="2">CBS 10118</strain>
    </source>
</reference>
<feature type="compositionally biased region" description="Basic and acidic residues" evidence="1">
    <location>
        <begin position="113"/>
        <end position="123"/>
    </location>
</feature>
<gene>
    <name evidence="2" type="ORF">I302_09061</name>
    <name evidence="3" type="ORF">I302_104869</name>
</gene>
<dbReference type="AlphaFoldDB" id="A0A1B9FRI7"/>
<feature type="region of interest" description="Disordered" evidence="1">
    <location>
        <begin position="1"/>
        <end position="55"/>
    </location>
</feature>
<dbReference type="EMBL" id="KV700382">
    <property type="protein sequence ID" value="OCF21384.1"/>
    <property type="molecule type" value="Genomic_DNA"/>
</dbReference>
<dbReference type="RefSeq" id="XP_019042454.1">
    <property type="nucleotide sequence ID" value="XM_019195631.1"/>
</dbReference>
<evidence type="ECO:0000313" key="3">
    <source>
        <dbReference type="EMBL" id="WVW82857.1"/>
    </source>
</evidence>
<dbReference type="VEuPathDB" id="FungiDB:I302_09061"/>
<dbReference type="EMBL" id="CP144543">
    <property type="protein sequence ID" value="WVW82857.1"/>
    <property type="molecule type" value="Genomic_DNA"/>
</dbReference>
<reference evidence="2" key="3">
    <citation type="submission" date="2016-07" db="EMBL/GenBank/DDBJ databases">
        <title>Evolution of pathogenesis and genome organization in the Tremellales.</title>
        <authorList>
            <person name="Cuomo C."/>
            <person name="Litvintseva A."/>
            <person name="Heitman J."/>
            <person name="Chen Y."/>
            <person name="Sun S."/>
            <person name="Springer D."/>
            <person name="Dromer F."/>
            <person name="Young S."/>
            <person name="Zeng Q."/>
            <person name="Chapman S."/>
            <person name="Gujja S."/>
            <person name="Saif S."/>
            <person name="Birren B."/>
        </authorList>
    </citation>
    <scope>NUCLEOTIDE SEQUENCE</scope>
    <source>
        <strain evidence="2">CBS 10118</strain>
    </source>
</reference>
<keyword evidence="4" id="KW-1185">Reference proteome</keyword>
<feature type="compositionally biased region" description="Polar residues" evidence="1">
    <location>
        <begin position="9"/>
        <end position="19"/>
    </location>
</feature>
<reference evidence="3" key="4">
    <citation type="submission" date="2024-02" db="EMBL/GenBank/DDBJ databases">
        <title>Comparative genomics of Cryptococcus and Kwoniella reveals pathogenesis evolution and contrasting modes of karyotype evolution via chromosome fusion or intercentromeric recombination.</title>
        <authorList>
            <person name="Coelho M.A."/>
            <person name="David-Palma M."/>
            <person name="Shea T."/>
            <person name="Bowers K."/>
            <person name="McGinley-Smith S."/>
            <person name="Mohammad A.W."/>
            <person name="Gnirke A."/>
            <person name="Yurkov A.M."/>
            <person name="Nowrousian M."/>
            <person name="Sun S."/>
            <person name="Cuomo C.A."/>
            <person name="Heitman J."/>
        </authorList>
    </citation>
    <scope>NUCLEOTIDE SEQUENCE</scope>
    <source>
        <strain evidence="3">CBS 10118</strain>
    </source>
</reference>
<evidence type="ECO:0000256" key="1">
    <source>
        <dbReference type="SAM" id="MobiDB-lite"/>
    </source>
</evidence>
<dbReference type="KEGG" id="kbi:30213460"/>
<accession>A0A1B9FRI7</accession>
<organism evidence="2">
    <name type="scientific">Kwoniella bestiolae CBS 10118</name>
    <dbReference type="NCBI Taxonomy" id="1296100"/>
    <lineage>
        <taxon>Eukaryota</taxon>
        <taxon>Fungi</taxon>
        <taxon>Dikarya</taxon>
        <taxon>Basidiomycota</taxon>
        <taxon>Agaricomycotina</taxon>
        <taxon>Tremellomycetes</taxon>
        <taxon>Tremellales</taxon>
        <taxon>Cryptococcaceae</taxon>
        <taxon>Kwoniella</taxon>
    </lineage>
</organism>
<reference evidence="3" key="2">
    <citation type="submission" date="2013-07" db="EMBL/GenBank/DDBJ databases">
        <authorList>
            <consortium name="The Broad Institute Genome Sequencing Platform"/>
            <person name="Cuomo C."/>
            <person name="Litvintseva A."/>
            <person name="Chen Y."/>
            <person name="Heitman J."/>
            <person name="Sun S."/>
            <person name="Springer D."/>
            <person name="Dromer F."/>
            <person name="Young S.K."/>
            <person name="Zeng Q."/>
            <person name="Gargeya S."/>
            <person name="Fitzgerald M."/>
            <person name="Abouelleil A."/>
            <person name="Alvarado L."/>
            <person name="Berlin A.M."/>
            <person name="Chapman S.B."/>
            <person name="Dewar J."/>
            <person name="Goldberg J."/>
            <person name="Griggs A."/>
            <person name="Gujja S."/>
            <person name="Hansen M."/>
            <person name="Howarth C."/>
            <person name="Imamovic A."/>
            <person name="Larimer J."/>
            <person name="McCowan C."/>
            <person name="Murphy C."/>
            <person name="Pearson M."/>
            <person name="Priest M."/>
            <person name="Roberts A."/>
            <person name="Saif S."/>
            <person name="Shea T."/>
            <person name="Sykes S."/>
            <person name="Wortman J."/>
            <person name="Nusbaum C."/>
            <person name="Birren B."/>
        </authorList>
    </citation>
    <scope>NUCLEOTIDE SEQUENCE</scope>
    <source>
        <strain evidence="3">CBS 10118</strain>
    </source>
</reference>